<organism evidence="1 2">
    <name type="scientific">Papaver somniferum</name>
    <name type="common">Opium poppy</name>
    <dbReference type="NCBI Taxonomy" id="3469"/>
    <lineage>
        <taxon>Eukaryota</taxon>
        <taxon>Viridiplantae</taxon>
        <taxon>Streptophyta</taxon>
        <taxon>Embryophyta</taxon>
        <taxon>Tracheophyta</taxon>
        <taxon>Spermatophyta</taxon>
        <taxon>Magnoliopsida</taxon>
        <taxon>Ranunculales</taxon>
        <taxon>Papaveraceae</taxon>
        <taxon>Papaveroideae</taxon>
        <taxon>Papaver</taxon>
    </lineage>
</organism>
<proteinExistence type="predicted"/>
<evidence type="ECO:0000313" key="2">
    <source>
        <dbReference type="Proteomes" id="UP000316621"/>
    </source>
</evidence>
<accession>A0A4Y7KR12</accession>
<name>A0A4Y7KR12_PAPSO</name>
<dbReference type="EMBL" id="CM010722">
    <property type="protein sequence ID" value="RZC75286.1"/>
    <property type="molecule type" value="Genomic_DNA"/>
</dbReference>
<evidence type="ECO:0000313" key="1">
    <source>
        <dbReference type="EMBL" id="RZC75286.1"/>
    </source>
</evidence>
<keyword evidence="2" id="KW-1185">Reference proteome</keyword>
<sequence>MKIRVASTPVCSLRVAVSAATRPASVAWICFVVAANLGF</sequence>
<dbReference type="AlphaFoldDB" id="A0A4Y7KR12"/>
<reference evidence="1 2" key="1">
    <citation type="journal article" date="2018" name="Science">
        <title>The opium poppy genome and morphinan production.</title>
        <authorList>
            <person name="Guo L."/>
            <person name="Winzer T."/>
            <person name="Yang X."/>
            <person name="Li Y."/>
            <person name="Ning Z."/>
            <person name="He Z."/>
            <person name="Teodor R."/>
            <person name="Lu Y."/>
            <person name="Bowser T.A."/>
            <person name="Graham I.A."/>
            <person name="Ye K."/>
        </authorList>
    </citation>
    <scope>NUCLEOTIDE SEQUENCE [LARGE SCALE GENOMIC DNA]</scope>
    <source>
        <strain evidence="2">cv. HN1</strain>
        <tissue evidence="1">Leaves</tissue>
    </source>
</reference>
<gene>
    <name evidence="1" type="ORF">C5167_050768</name>
</gene>
<protein>
    <submittedName>
        <fullName evidence="1">Uncharacterized protein</fullName>
    </submittedName>
</protein>
<dbReference type="Gramene" id="RZC75286">
    <property type="protein sequence ID" value="RZC75286"/>
    <property type="gene ID" value="C5167_050768"/>
</dbReference>
<dbReference type="Proteomes" id="UP000316621">
    <property type="component" value="Chromosome 8"/>
</dbReference>